<dbReference type="OrthoDB" id="9815836at2"/>
<evidence type="ECO:0000256" key="9">
    <source>
        <dbReference type="RuleBase" id="RU361174"/>
    </source>
</evidence>
<dbReference type="InterPro" id="IPR001000">
    <property type="entry name" value="GH10_dom"/>
</dbReference>
<dbReference type="SUPFAM" id="SSF51445">
    <property type="entry name" value="(Trans)glycosidases"/>
    <property type="match status" value="1"/>
</dbReference>
<organism evidence="12 13">
    <name type="scientific">Clavibacter lycopersici</name>
    <dbReference type="NCBI Taxonomy" id="2301718"/>
    <lineage>
        <taxon>Bacteria</taxon>
        <taxon>Bacillati</taxon>
        <taxon>Actinomycetota</taxon>
        <taxon>Actinomycetes</taxon>
        <taxon>Micrococcales</taxon>
        <taxon>Microbacteriaceae</taxon>
        <taxon>Clavibacter</taxon>
    </lineage>
</organism>
<dbReference type="Proteomes" id="UP000266484">
    <property type="component" value="Unassembled WGS sequence"/>
</dbReference>
<dbReference type="EMBL" id="QWGT01000114">
    <property type="protein sequence ID" value="RIJ51415.1"/>
    <property type="molecule type" value="Genomic_DNA"/>
</dbReference>
<evidence type="ECO:0000256" key="5">
    <source>
        <dbReference type="ARBA" id="ARBA00022801"/>
    </source>
</evidence>
<dbReference type="RefSeq" id="WP_119382612.1">
    <property type="nucleotide sequence ID" value="NZ_QWGT01000114.1"/>
</dbReference>
<evidence type="ECO:0000256" key="3">
    <source>
        <dbReference type="ARBA" id="ARBA00022651"/>
    </source>
</evidence>
<dbReference type="EC" id="3.2.1.8" evidence="9"/>
<keyword evidence="7 9" id="KW-0326">Glycosidase</keyword>
<comment type="caution">
    <text evidence="12">The sequence shown here is derived from an EMBL/GenBank/DDBJ whole genome shotgun (WGS) entry which is preliminary data.</text>
</comment>
<accession>A0A399T9B5</accession>
<dbReference type="PROSITE" id="PS51760">
    <property type="entry name" value="GH10_2"/>
    <property type="match status" value="1"/>
</dbReference>
<proteinExistence type="inferred from homology"/>
<dbReference type="SMART" id="SM00633">
    <property type="entry name" value="Glyco_10"/>
    <property type="match status" value="1"/>
</dbReference>
<comment type="catalytic activity">
    <reaction evidence="1 9">
        <text>Endohydrolysis of (1-&gt;4)-beta-D-xylosidic linkages in xylans.</text>
        <dbReference type="EC" id="3.2.1.8"/>
    </reaction>
</comment>
<evidence type="ECO:0000313" key="12">
    <source>
        <dbReference type="EMBL" id="RIJ51415.1"/>
    </source>
</evidence>
<feature type="region of interest" description="Disordered" evidence="10">
    <location>
        <begin position="1"/>
        <end position="30"/>
    </location>
</feature>
<dbReference type="PRINTS" id="PR00134">
    <property type="entry name" value="GLHYDRLASE10"/>
</dbReference>
<reference evidence="12 13" key="1">
    <citation type="submission" date="2018-08" db="EMBL/GenBank/DDBJ databases">
        <title>Genome Sequence of Clavibacter michiganensis Subspecies type strains, and the Atypical Peach-Colored Strains Isolated from Tomato.</title>
        <authorList>
            <person name="Osdaghi E."/>
            <person name="Portier P."/>
            <person name="Briand M."/>
            <person name="Jacques M.-A."/>
        </authorList>
    </citation>
    <scope>NUCLEOTIDE SEQUENCE [LARGE SCALE GENOMIC DNA]</scope>
    <source>
        <strain evidence="12 13">CFBP 8615</strain>
    </source>
</reference>
<evidence type="ECO:0000259" key="11">
    <source>
        <dbReference type="PROSITE" id="PS51760"/>
    </source>
</evidence>
<dbReference type="InterPro" id="IPR044846">
    <property type="entry name" value="GH10"/>
</dbReference>
<evidence type="ECO:0000256" key="7">
    <source>
        <dbReference type="ARBA" id="ARBA00023295"/>
    </source>
</evidence>
<keyword evidence="13" id="KW-1185">Reference proteome</keyword>
<dbReference type="GO" id="GO:0045493">
    <property type="term" value="P:xylan catabolic process"/>
    <property type="evidence" value="ECO:0007669"/>
    <property type="project" value="UniProtKB-KW"/>
</dbReference>
<evidence type="ECO:0000313" key="13">
    <source>
        <dbReference type="Proteomes" id="UP000266484"/>
    </source>
</evidence>
<evidence type="ECO:0000256" key="6">
    <source>
        <dbReference type="ARBA" id="ARBA00023277"/>
    </source>
</evidence>
<evidence type="ECO:0000256" key="4">
    <source>
        <dbReference type="ARBA" id="ARBA00022729"/>
    </source>
</evidence>
<keyword evidence="8 9" id="KW-0624">Polysaccharide degradation</keyword>
<evidence type="ECO:0000256" key="10">
    <source>
        <dbReference type="SAM" id="MobiDB-lite"/>
    </source>
</evidence>
<keyword evidence="4" id="KW-0732">Signal</keyword>
<dbReference type="Pfam" id="PF00331">
    <property type="entry name" value="Glyco_hydro_10"/>
    <property type="match status" value="1"/>
</dbReference>
<dbReference type="InterPro" id="IPR017853">
    <property type="entry name" value="GH"/>
</dbReference>
<comment type="similarity">
    <text evidence="2 9">Belongs to the glycosyl hydrolase 10 (cellulase F) family.</text>
</comment>
<dbReference type="AlphaFoldDB" id="A0A399T9B5"/>
<dbReference type="PANTHER" id="PTHR31490:SF88">
    <property type="entry name" value="BETA-XYLANASE"/>
    <property type="match status" value="1"/>
</dbReference>
<evidence type="ECO:0000256" key="1">
    <source>
        <dbReference type="ARBA" id="ARBA00000681"/>
    </source>
</evidence>
<sequence length="436" mass="47097">MTPTPSRPTPSRPDASVPPTPSLPIRGLRRRPRRGLAALASTAALVTAVAVGVPAGSASAAAPSTPVPGMQVPALKDVLGDAGIEHVGVAMGSGEVQGTSADLIARHFNAMTPENEGKADAIQPVEGRFDFSGIDELLDFADAHAMEMYFHVDFWMPQTPAWFFLDHGRPLTNSPADQALLKARMEAHVKAIADHIASRYPDGNSPIWAMDVVNEVIDDGPNGNPHHMKDTRWFQVLGEGFVDEGFQLAAKYFPGVKLFINEYNTDVPSKRADYLGLISDLLQRNIPIMGVSHQSHVGINSSIEELRTSITAVKALDPDLLEAISELDVGASQAAATGDSQNRAHTEPIYSDPDDTAAAVGWFYKDLFTMIRQEAGDLDSVTFWGSDNSRTWLHSPAIGQPWELPLPFGDHQEAMPAYWGIVDPSLLPPRPPLPKA</sequence>
<keyword evidence="3 12" id="KW-0858">Xylan degradation</keyword>
<gene>
    <name evidence="12" type="ORF">DZG00_08995</name>
</gene>
<protein>
    <recommendedName>
        <fullName evidence="9">Beta-xylanase</fullName>
        <ecNumber evidence="9">3.2.1.8</ecNumber>
    </recommendedName>
</protein>
<keyword evidence="6 9" id="KW-0119">Carbohydrate metabolism</keyword>
<feature type="compositionally biased region" description="Pro residues" evidence="10">
    <location>
        <begin position="1"/>
        <end position="22"/>
    </location>
</feature>
<evidence type="ECO:0000256" key="2">
    <source>
        <dbReference type="ARBA" id="ARBA00007495"/>
    </source>
</evidence>
<name>A0A399T9B5_9MICO</name>
<dbReference type="PANTHER" id="PTHR31490">
    <property type="entry name" value="GLYCOSYL HYDROLASE"/>
    <property type="match status" value="1"/>
</dbReference>
<keyword evidence="5 9" id="KW-0378">Hydrolase</keyword>
<dbReference type="GO" id="GO:0031176">
    <property type="term" value="F:endo-1,4-beta-xylanase activity"/>
    <property type="evidence" value="ECO:0007669"/>
    <property type="project" value="UniProtKB-EC"/>
</dbReference>
<feature type="domain" description="GH10" evidence="11">
    <location>
        <begin position="69"/>
        <end position="424"/>
    </location>
</feature>
<evidence type="ECO:0000256" key="8">
    <source>
        <dbReference type="ARBA" id="ARBA00023326"/>
    </source>
</evidence>
<dbReference type="Gene3D" id="3.20.20.80">
    <property type="entry name" value="Glycosidases"/>
    <property type="match status" value="1"/>
</dbReference>